<name>A0A9P5HB40_9HYPO</name>
<evidence type="ECO:0000313" key="11">
    <source>
        <dbReference type="Proteomes" id="UP000722485"/>
    </source>
</evidence>
<dbReference type="Pfam" id="PF04082">
    <property type="entry name" value="Fungal_trans"/>
    <property type="match status" value="1"/>
</dbReference>
<evidence type="ECO:0000256" key="1">
    <source>
        <dbReference type="ARBA" id="ARBA00004123"/>
    </source>
</evidence>
<dbReference type="PROSITE" id="PS50157">
    <property type="entry name" value="ZINC_FINGER_C2H2_2"/>
    <property type="match status" value="1"/>
</dbReference>
<accession>A0A9P5HB40</accession>
<keyword evidence="11" id="KW-1185">Reference proteome</keyword>
<feature type="compositionally biased region" description="Low complexity" evidence="8">
    <location>
        <begin position="430"/>
        <end position="453"/>
    </location>
</feature>
<keyword evidence="3" id="KW-0677">Repeat</keyword>
<evidence type="ECO:0000259" key="9">
    <source>
        <dbReference type="PROSITE" id="PS50157"/>
    </source>
</evidence>
<organism evidence="10 11">
    <name type="scientific">Cylindrodendrum hubeiense</name>
    <dbReference type="NCBI Taxonomy" id="595255"/>
    <lineage>
        <taxon>Eukaryota</taxon>
        <taxon>Fungi</taxon>
        <taxon>Dikarya</taxon>
        <taxon>Ascomycota</taxon>
        <taxon>Pezizomycotina</taxon>
        <taxon>Sordariomycetes</taxon>
        <taxon>Hypocreomycetidae</taxon>
        <taxon>Hypocreales</taxon>
        <taxon>Nectriaceae</taxon>
        <taxon>Cylindrodendrum</taxon>
    </lineage>
</organism>
<dbReference type="PROSITE" id="PS00028">
    <property type="entry name" value="ZINC_FINGER_C2H2_1"/>
    <property type="match status" value="1"/>
</dbReference>
<keyword evidence="5" id="KW-0862">Zinc</keyword>
<sequence length="1345" mass="146084">MLGEMTPVHEGARTFAWSLLQLTNRPSSSNLESLSPTTHDAAAPPPPGQTVSDGDTAADTDAAVLPVLGLNRSAYPSELVPERRGLHINKRQGLESDEIDENDEAECLGAPCQLPTLLEQVRANSHRPASAAVQEGQHGCRDLEYFGRAFGIACQHTGDDSGQRWVRLGYLGDAWARLQSGGDAQLAAKCRGVFPAGQVTGTSDSAFAVLARPAALSSLTGRQTGQPGHQPSISTVPLLLLRCAAAVAAAAASATARFFLLGARLPLPLPVPRPGHHRLDSPGHWAFLSTLKPPTTDFDRYRCYLVTSLPHLTSSSLASDRLFASPLRKLGSFPLRQSRLDLVRTSAAKLSSPRTLASRPKHYGHIQNVSTESSMDGSQYPTNGVNTTSSGQTYPSPTAIAPNQLQTGSPLPQTLPPLQPPASAMQPLYGSHPHTPRTPGTPNTPGSNNNLPSYQQTSQPGGRGGIYSMPQSQYPPPQAYGTSGAMMPQATTTASHPQPIAPAPIGGRGPPVLRPMPPGGIMSQPGVSSPYGPSSLMQPNSVLQHEGDQPTHVVGSQGRRGILPSAPGRPAAPAAGTGATKNTVIPVKDADGKFPCPHCTKTYLHAKHLKRHLLRHTGDRPYMCVLCRDTFSRSDILKRHFQKCSIRRGNPTGASHLSHPQAHVKKNAQAQKAAGLGHEGDLNHLNGLSNIPGDNMVHPFGMVPVQDGMNNMAGDQNHLSRSSSIGRLDNGNNGDRRQMPVMGTSQPYGTDVSSSMNNQQLPGYSMPPGQNGMPMYGNSNQNQQSGLDWSQMFQAGAHQTYVNTSFIPNLGQTQIATKTEPNAEPGTTGPRPNNPLTPNWGMPSHLQNPYNQLSDQILNFFYPPNQAIDPQSAGMNLYFTPDNIKDFLDKYTHFHIHVPIIHVATFQIMDAYTGLLAGMCCIGACYSDRVTPSNVREMMDFLCIALERDCKVFRSELQNSTRIASRTDIEELQAVMFMCILLIWNGTPQQRDRARQIHPFLASGTRNFNLFHSSDDPAFTSLVQRVDSNPASFNLHDFNWPSWIDHERRNRTMFGIFLCDTAMGLYFNAHPLFDVFEMHMPLPCDDAAWDAESAEDCVSALGLRGPEVAHEKNAYGTKRAKQPEMDWALKALLHSSFEIQPGSTNLYGKFILVHGILSLIRRAQVEGAAQFSNYGTPPPSDWMTSAGIHSTRGSPVNGSQKTDLQSLQTLNFALDKFKTNWDVDMSSQFPPTKPAPNNPRRHGFSRDGIHFYWLAKYMLQNTRPAELQMASDVRFMQVMQLLKSVRAWVMSDGASRGEELGSIGEIDDQFGAMDLTLEMAKMFTPLPQAVVDDAGTGSVKTAGIA</sequence>
<evidence type="ECO:0000256" key="7">
    <source>
        <dbReference type="PROSITE-ProRule" id="PRU00042"/>
    </source>
</evidence>
<keyword evidence="2" id="KW-0479">Metal-binding</keyword>
<evidence type="ECO:0000256" key="2">
    <source>
        <dbReference type="ARBA" id="ARBA00022723"/>
    </source>
</evidence>
<dbReference type="SUPFAM" id="SSF57667">
    <property type="entry name" value="beta-beta-alpha zinc fingers"/>
    <property type="match status" value="1"/>
</dbReference>
<dbReference type="GO" id="GO:0005634">
    <property type="term" value="C:nucleus"/>
    <property type="evidence" value="ECO:0007669"/>
    <property type="project" value="UniProtKB-SubCell"/>
</dbReference>
<feature type="region of interest" description="Disordered" evidence="8">
    <location>
        <begin position="27"/>
        <end position="56"/>
    </location>
</feature>
<feature type="region of interest" description="Disordered" evidence="8">
    <location>
        <begin position="370"/>
        <end position="512"/>
    </location>
</feature>
<dbReference type="GO" id="GO:0000981">
    <property type="term" value="F:DNA-binding transcription factor activity, RNA polymerase II-specific"/>
    <property type="evidence" value="ECO:0007669"/>
    <property type="project" value="InterPro"/>
</dbReference>
<dbReference type="GO" id="GO:0008270">
    <property type="term" value="F:zinc ion binding"/>
    <property type="evidence" value="ECO:0007669"/>
    <property type="project" value="UniProtKB-KW"/>
</dbReference>
<dbReference type="PANTHER" id="PTHR40626">
    <property type="entry name" value="MIP31509P"/>
    <property type="match status" value="1"/>
</dbReference>
<dbReference type="SMART" id="SM00355">
    <property type="entry name" value="ZnF_C2H2"/>
    <property type="match status" value="2"/>
</dbReference>
<feature type="compositionally biased region" description="Polar residues" evidence="8">
    <location>
        <begin position="370"/>
        <end position="396"/>
    </location>
</feature>
<comment type="subcellular location">
    <subcellularLocation>
        <location evidence="1">Nucleus</location>
    </subcellularLocation>
</comment>
<dbReference type="EMBL" id="JAANBB010000040">
    <property type="protein sequence ID" value="KAF7553866.1"/>
    <property type="molecule type" value="Genomic_DNA"/>
</dbReference>
<evidence type="ECO:0000256" key="8">
    <source>
        <dbReference type="SAM" id="MobiDB-lite"/>
    </source>
</evidence>
<dbReference type="GO" id="GO:0000978">
    <property type="term" value="F:RNA polymerase II cis-regulatory region sequence-specific DNA binding"/>
    <property type="evidence" value="ECO:0007669"/>
    <property type="project" value="InterPro"/>
</dbReference>
<feature type="compositionally biased region" description="Polar residues" evidence="8">
    <location>
        <begin position="27"/>
        <end position="38"/>
    </location>
</feature>
<dbReference type="InterPro" id="IPR051059">
    <property type="entry name" value="VerF-like"/>
</dbReference>
<evidence type="ECO:0000256" key="4">
    <source>
        <dbReference type="ARBA" id="ARBA00022771"/>
    </source>
</evidence>
<comment type="caution">
    <text evidence="10">The sequence shown here is derived from an EMBL/GenBank/DDBJ whole genome shotgun (WGS) entry which is preliminary data.</text>
</comment>
<feature type="region of interest" description="Disordered" evidence="8">
    <location>
        <begin position="819"/>
        <end position="840"/>
    </location>
</feature>
<dbReference type="Proteomes" id="UP000722485">
    <property type="component" value="Unassembled WGS sequence"/>
</dbReference>
<dbReference type="OrthoDB" id="9439903at2759"/>
<keyword evidence="4 7" id="KW-0863">Zinc-finger</keyword>
<feature type="compositionally biased region" description="Polar residues" evidence="8">
    <location>
        <begin position="525"/>
        <end position="538"/>
    </location>
</feature>
<feature type="domain" description="C2H2-type" evidence="9">
    <location>
        <begin position="594"/>
        <end position="621"/>
    </location>
</feature>
<protein>
    <recommendedName>
        <fullName evidence="9">C2H2-type domain-containing protein</fullName>
    </recommendedName>
</protein>
<dbReference type="GO" id="GO:0006351">
    <property type="term" value="P:DNA-templated transcription"/>
    <property type="evidence" value="ECO:0007669"/>
    <property type="project" value="InterPro"/>
</dbReference>
<evidence type="ECO:0000313" key="10">
    <source>
        <dbReference type="EMBL" id="KAF7553866.1"/>
    </source>
</evidence>
<gene>
    <name evidence="10" type="ORF">G7Z17_g3322</name>
</gene>
<dbReference type="InterPro" id="IPR007219">
    <property type="entry name" value="XnlR_reg_dom"/>
</dbReference>
<feature type="compositionally biased region" description="Polar residues" evidence="8">
    <location>
        <begin position="718"/>
        <end position="733"/>
    </location>
</feature>
<evidence type="ECO:0000256" key="6">
    <source>
        <dbReference type="ARBA" id="ARBA00023242"/>
    </source>
</evidence>
<feature type="region of interest" description="Disordered" evidence="8">
    <location>
        <begin position="519"/>
        <end position="538"/>
    </location>
</feature>
<evidence type="ECO:0000256" key="5">
    <source>
        <dbReference type="ARBA" id="ARBA00022833"/>
    </source>
</evidence>
<dbReference type="InterPro" id="IPR036236">
    <property type="entry name" value="Znf_C2H2_sf"/>
</dbReference>
<feature type="region of interest" description="Disordered" evidence="8">
    <location>
        <begin position="718"/>
        <end position="739"/>
    </location>
</feature>
<keyword evidence="6" id="KW-0539">Nucleus</keyword>
<proteinExistence type="predicted"/>
<dbReference type="CDD" id="cd12148">
    <property type="entry name" value="fungal_TF_MHR"/>
    <property type="match status" value="1"/>
</dbReference>
<dbReference type="Gene3D" id="3.30.160.60">
    <property type="entry name" value="Classic Zinc Finger"/>
    <property type="match status" value="2"/>
</dbReference>
<dbReference type="PANTHER" id="PTHR40626:SF12">
    <property type="entry name" value="RFEC"/>
    <property type="match status" value="1"/>
</dbReference>
<reference evidence="10" key="1">
    <citation type="submission" date="2020-03" db="EMBL/GenBank/DDBJ databases">
        <title>Draft Genome Sequence of Cylindrodendrum hubeiense.</title>
        <authorList>
            <person name="Buettner E."/>
            <person name="Kellner H."/>
        </authorList>
    </citation>
    <scope>NUCLEOTIDE SEQUENCE</scope>
    <source>
        <strain evidence="10">IHI 201604</strain>
    </source>
</reference>
<dbReference type="InterPro" id="IPR013087">
    <property type="entry name" value="Znf_C2H2_type"/>
</dbReference>
<evidence type="ECO:0000256" key="3">
    <source>
        <dbReference type="ARBA" id="ARBA00022737"/>
    </source>
</evidence>
<dbReference type="GO" id="GO:0000785">
    <property type="term" value="C:chromatin"/>
    <property type="evidence" value="ECO:0007669"/>
    <property type="project" value="TreeGrafter"/>
</dbReference>